<feature type="region of interest" description="Disordered" evidence="2">
    <location>
        <begin position="99"/>
        <end position="125"/>
    </location>
</feature>
<keyword evidence="3" id="KW-0812">Transmembrane</keyword>
<feature type="region of interest" description="Disordered" evidence="2">
    <location>
        <begin position="163"/>
        <end position="188"/>
    </location>
</feature>
<evidence type="ECO:0000256" key="1">
    <source>
        <dbReference type="SAM" id="Coils"/>
    </source>
</evidence>
<feature type="coiled-coil region" evidence="1">
    <location>
        <begin position="325"/>
        <end position="356"/>
    </location>
</feature>
<name>A0A914HC40_GLORO</name>
<protein>
    <submittedName>
        <fullName evidence="5">Uncharacterized protein</fullName>
    </submittedName>
</protein>
<keyword evidence="3" id="KW-1133">Transmembrane helix</keyword>
<evidence type="ECO:0000313" key="4">
    <source>
        <dbReference type="Proteomes" id="UP000887572"/>
    </source>
</evidence>
<evidence type="ECO:0000256" key="3">
    <source>
        <dbReference type="SAM" id="Phobius"/>
    </source>
</evidence>
<keyword evidence="3" id="KW-0472">Membrane</keyword>
<feature type="compositionally biased region" description="Polar residues" evidence="2">
    <location>
        <begin position="169"/>
        <end position="182"/>
    </location>
</feature>
<keyword evidence="1" id="KW-0175">Coiled coil</keyword>
<feature type="compositionally biased region" description="Low complexity" evidence="2">
    <location>
        <begin position="110"/>
        <end position="125"/>
    </location>
</feature>
<sequence length="363" mass="41054">MDTNFENAQEEQQLNRRILCLQRKCKQLEEINAQYCDEDDERLKQIDATEEEIRALKKDNAFKAKQIQQEREENLQLKLELEEQQKKAEEMVLRNAIRIGSKASRMKPPSSASTSSSSSRSSSSAAGFTSLMHSVGVAANKNTVILYSPSFSQRLDDEDANVVEGRDSGNFSDQDQQDSVGNAGSGKLLSNVPEVGNFGGMSLVEELELAEQQQKMKEEIDKAQLEQHQQQNIVEEPGMAVQHQQQNNNNNSHTPNGAPLRHFLLSLVILLFFFVLIVLVVPSVQRGQLVIRISVFFPSAIKLAENVLQSKDVGMEQQHLQQQFVAALSERVEQLELELKETHTKFEQQLEELETIRMMRSIS</sequence>
<keyword evidence="4" id="KW-1185">Reference proteome</keyword>
<dbReference type="WBParaSite" id="Gr19_v10_g15981.t1">
    <property type="protein sequence ID" value="Gr19_v10_g15981.t1"/>
    <property type="gene ID" value="Gr19_v10_g15981"/>
</dbReference>
<evidence type="ECO:0000256" key="2">
    <source>
        <dbReference type="SAM" id="MobiDB-lite"/>
    </source>
</evidence>
<feature type="transmembrane region" description="Helical" evidence="3">
    <location>
        <begin position="263"/>
        <end position="284"/>
    </location>
</feature>
<organism evidence="4 5">
    <name type="scientific">Globodera rostochiensis</name>
    <name type="common">Golden nematode worm</name>
    <name type="synonym">Heterodera rostochiensis</name>
    <dbReference type="NCBI Taxonomy" id="31243"/>
    <lineage>
        <taxon>Eukaryota</taxon>
        <taxon>Metazoa</taxon>
        <taxon>Ecdysozoa</taxon>
        <taxon>Nematoda</taxon>
        <taxon>Chromadorea</taxon>
        <taxon>Rhabditida</taxon>
        <taxon>Tylenchina</taxon>
        <taxon>Tylenchomorpha</taxon>
        <taxon>Tylenchoidea</taxon>
        <taxon>Heteroderidae</taxon>
        <taxon>Heteroderinae</taxon>
        <taxon>Globodera</taxon>
    </lineage>
</organism>
<evidence type="ECO:0000313" key="5">
    <source>
        <dbReference type="WBParaSite" id="Gr19_v10_g15981.t1"/>
    </source>
</evidence>
<proteinExistence type="predicted"/>
<accession>A0A914HC40</accession>
<feature type="coiled-coil region" evidence="1">
    <location>
        <begin position="11"/>
        <end position="94"/>
    </location>
</feature>
<reference evidence="5" key="1">
    <citation type="submission" date="2022-11" db="UniProtKB">
        <authorList>
            <consortium name="WormBaseParasite"/>
        </authorList>
    </citation>
    <scope>IDENTIFICATION</scope>
</reference>
<dbReference type="AlphaFoldDB" id="A0A914HC40"/>
<dbReference type="Proteomes" id="UP000887572">
    <property type="component" value="Unplaced"/>
</dbReference>
<feature type="coiled-coil region" evidence="1">
    <location>
        <begin position="206"/>
        <end position="233"/>
    </location>
</feature>